<dbReference type="AlphaFoldDB" id="A0A9P5YLK4"/>
<dbReference type="InterPro" id="IPR041588">
    <property type="entry name" value="Integrase_H2C2"/>
</dbReference>
<feature type="non-terminal residue" evidence="2">
    <location>
        <position position="1"/>
    </location>
</feature>
<name>A0A9P5YLK4_9AGAR</name>
<dbReference type="Pfam" id="PF17921">
    <property type="entry name" value="Integrase_H2C2"/>
    <property type="match status" value="1"/>
</dbReference>
<evidence type="ECO:0000313" key="3">
    <source>
        <dbReference type="Proteomes" id="UP000807469"/>
    </source>
</evidence>
<dbReference type="Proteomes" id="UP000807469">
    <property type="component" value="Unassembled WGS sequence"/>
</dbReference>
<reference evidence="2" key="1">
    <citation type="submission" date="2020-11" db="EMBL/GenBank/DDBJ databases">
        <authorList>
            <consortium name="DOE Joint Genome Institute"/>
            <person name="Ahrendt S."/>
            <person name="Riley R."/>
            <person name="Andreopoulos W."/>
            <person name="Labutti K."/>
            <person name="Pangilinan J."/>
            <person name="Ruiz-Duenas F.J."/>
            <person name="Barrasa J.M."/>
            <person name="Sanchez-Garcia M."/>
            <person name="Camarero S."/>
            <person name="Miyauchi S."/>
            <person name="Serrano A."/>
            <person name="Linde D."/>
            <person name="Babiker R."/>
            <person name="Drula E."/>
            <person name="Ayuso-Fernandez I."/>
            <person name="Pacheco R."/>
            <person name="Padilla G."/>
            <person name="Ferreira P."/>
            <person name="Barriuso J."/>
            <person name="Kellner H."/>
            <person name="Castanera R."/>
            <person name="Alfaro M."/>
            <person name="Ramirez L."/>
            <person name="Pisabarro A.G."/>
            <person name="Kuo A."/>
            <person name="Tritt A."/>
            <person name="Lipzen A."/>
            <person name="He G."/>
            <person name="Yan M."/>
            <person name="Ng V."/>
            <person name="Cullen D."/>
            <person name="Martin F."/>
            <person name="Rosso M.-N."/>
            <person name="Henrissat B."/>
            <person name="Hibbett D."/>
            <person name="Martinez A.T."/>
            <person name="Grigoriev I.V."/>
        </authorList>
    </citation>
    <scope>NUCLEOTIDE SEQUENCE</scope>
    <source>
        <strain evidence="2">CIRM-BRFM 674</strain>
    </source>
</reference>
<dbReference type="OrthoDB" id="3249394at2759"/>
<gene>
    <name evidence="2" type="ORF">BDN70DRAFT_766341</name>
</gene>
<keyword evidence="3" id="KW-1185">Reference proteome</keyword>
<feature type="non-terminal residue" evidence="2">
    <location>
        <position position="102"/>
    </location>
</feature>
<feature type="domain" description="Integrase zinc-binding" evidence="1">
    <location>
        <begin position="70"/>
        <end position="102"/>
    </location>
</feature>
<dbReference type="EMBL" id="MU155776">
    <property type="protein sequence ID" value="KAF9471026.1"/>
    <property type="molecule type" value="Genomic_DNA"/>
</dbReference>
<evidence type="ECO:0000259" key="1">
    <source>
        <dbReference type="Pfam" id="PF17921"/>
    </source>
</evidence>
<accession>A0A9P5YLK4</accession>
<proteinExistence type="predicted"/>
<sequence length="102" mass="11504">SLLTVLSQAEGGIDLLEEIRNKCNTDPFLKRIADAPQDFKNFEIEDGLIYIRENGSKLLCIPQIIVQGRSAREIVISEAHSLLAHLGVTKTLAYLRAQVWWK</sequence>
<protein>
    <recommendedName>
        <fullName evidence="1">Integrase zinc-binding domain-containing protein</fullName>
    </recommendedName>
</protein>
<dbReference type="Gene3D" id="1.10.340.70">
    <property type="match status" value="1"/>
</dbReference>
<evidence type="ECO:0000313" key="2">
    <source>
        <dbReference type="EMBL" id="KAF9471026.1"/>
    </source>
</evidence>
<organism evidence="2 3">
    <name type="scientific">Pholiota conissans</name>
    <dbReference type="NCBI Taxonomy" id="109636"/>
    <lineage>
        <taxon>Eukaryota</taxon>
        <taxon>Fungi</taxon>
        <taxon>Dikarya</taxon>
        <taxon>Basidiomycota</taxon>
        <taxon>Agaricomycotina</taxon>
        <taxon>Agaricomycetes</taxon>
        <taxon>Agaricomycetidae</taxon>
        <taxon>Agaricales</taxon>
        <taxon>Agaricineae</taxon>
        <taxon>Strophariaceae</taxon>
        <taxon>Pholiota</taxon>
    </lineage>
</organism>
<comment type="caution">
    <text evidence="2">The sequence shown here is derived from an EMBL/GenBank/DDBJ whole genome shotgun (WGS) entry which is preliminary data.</text>
</comment>